<name>A0A943DF26_9FIRM</name>
<dbReference type="InterPro" id="IPR052708">
    <property type="entry name" value="PxpC"/>
</dbReference>
<comment type="caution">
    <text evidence="5">The sequence shown here is derived from an EMBL/GenBank/DDBJ whole genome shotgun (WGS) entry which is preliminary data.</text>
</comment>
<evidence type="ECO:0000313" key="6">
    <source>
        <dbReference type="Proteomes" id="UP000759273"/>
    </source>
</evidence>
<dbReference type="InterPro" id="IPR029000">
    <property type="entry name" value="Cyclophilin-like_dom_sf"/>
</dbReference>
<dbReference type="PANTHER" id="PTHR43309">
    <property type="entry name" value="5-OXOPROLINASE SUBUNIT C"/>
    <property type="match status" value="1"/>
</dbReference>
<evidence type="ECO:0000313" key="5">
    <source>
        <dbReference type="EMBL" id="MBS5333669.1"/>
    </source>
</evidence>
<keyword evidence="2" id="KW-0378">Hydrolase</keyword>
<reference evidence="5" key="1">
    <citation type="submission" date="2021-02" db="EMBL/GenBank/DDBJ databases">
        <title>Infant gut strain persistence is associated with maternal origin, phylogeny, and functional potential including surface adhesion and iron acquisition.</title>
        <authorList>
            <person name="Lou Y.C."/>
        </authorList>
    </citation>
    <scope>NUCLEOTIDE SEQUENCE</scope>
    <source>
        <strain evidence="5">L3_101_000M1_dasL3_101_000M1_concoct_87</strain>
    </source>
</reference>
<proteinExistence type="predicted"/>
<evidence type="ECO:0000256" key="1">
    <source>
        <dbReference type="ARBA" id="ARBA00022741"/>
    </source>
</evidence>
<dbReference type="Proteomes" id="UP000759273">
    <property type="component" value="Unassembled WGS sequence"/>
</dbReference>
<dbReference type="NCBIfam" id="TIGR00724">
    <property type="entry name" value="urea_amlyse_rel"/>
    <property type="match status" value="1"/>
</dbReference>
<dbReference type="SMART" id="SM00797">
    <property type="entry name" value="AHS2"/>
    <property type="match status" value="1"/>
</dbReference>
<evidence type="ECO:0000256" key="3">
    <source>
        <dbReference type="ARBA" id="ARBA00022840"/>
    </source>
</evidence>
<dbReference type="SUPFAM" id="SSF50891">
    <property type="entry name" value="Cyclophilin-like"/>
    <property type="match status" value="1"/>
</dbReference>
<keyword evidence="3" id="KW-0067">ATP-binding</keyword>
<evidence type="ECO:0000259" key="4">
    <source>
        <dbReference type="SMART" id="SM00797"/>
    </source>
</evidence>
<dbReference type="InterPro" id="IPR003778">
    <property type="entry name" value="CT_A_B"/>
</dbReference>
<dbReference type="EMBL" id="JAGZGG010000052">
    <property type="protein sequence ID" value="MBS5333669.1"/>
    <property type="molecule type" value="Genomic_DNA"/>
</dbReference>
<evidence type="ECO:0000256" key="2">
    <source>
        <dbReference type="ARBA" id="ARBA00022801"/>
    </source>
</evidence>
<keyword evidence="1" id="KW-0547">Nucleotide-binding</keyword>
<dbReference type="GO" id="GO:0016787">
    <property type="term" value="F:hydrolase activity"/>
    <property type="evidence" value="ECO:0007669"/>
    <property type="project" value="UniProtKB-KW"/>
</dbReference>
<dbReference type="Pfam" id="PF02626">
    <property type="entry name" value="CT_A_B"/>
    <property type="match status" value="1"/>
</dbReference>
<organism evidence="5 6">
    <name type="scientific">Subdoligranulum variabile</name>
    <dbReference type="NCBI Taxonomy" id="214851"/>
    <lineage>
        <taxon>Bacteria</taxon>
        <taxon>Bacillati</taxon>
        <taxon>Bacillota</taxon>
        <taxon>Clostridia</taxon>
        <taxon>Eubacteriales</taxon>
        <taxon>Oscillospiraceae</taxon>
        <taxon>Subdoligranulum</taxon>
    </lineage>
</organism>
<protein>
    <submittedName>
        <fullName evidence="5">Biotin-dependent carboxyltransferase family protein</fullName>
    </submittedName>
</protein>
<dbReference type="GO" id="GO:0005524">
    <property type="term" value="F:ATP binding"/>
    <property type="evidence" value="ECO:0007669"/>
    <property type="project" value="UniProtKB-KW"/>
</dbReference>
<dbReference type="PANTHER" id="PTHR43309:SF3">
    <property type="entry name" value="5-OXOPROLINASE SUBUNIT C"/>
    <property type="match status" value="1"/>
</dbReference>
<dbReference type="Gene3D" id="2.40.100.10">
    <property type="entry name" value="Cyclophilin-like"/>
    <property type="match status" value="1"/>
</dbReference>
<accession>A0A943DF26</accession>
<sequence length="329" mass="34154">MSITVLDPVPLTTVQDAGRVGYAAQGYRSCGAADSYAYHLANALVGNDPGAAVLESTLRGPALRFEADAVFSLTGAESPAALNGVPVPYYAPLLAKAGSTLKIGVAASGLRSYLAVGGGIATPPVRGSRATDVKCGIGGLKGRKLAKGDTLPTGVCDTAALWRIITAKHLDRPLRDKAVCRGTHSVRVQGAQTLPLLRTVPGPQDAAFTAQGLHDFTHGIYTLTPNCDRMACKLVGPPLAMHHGADILSDGIVPGSVQVSADGQPIVMLADHQTTGGYAKIATVISADLPALAQLRPGQRVCFTFVTPAQAVQAARQQAVLWQQVRNRL</sequence>
<feature type="domain" description="Carboxyltransferase" evidence="4">
    <location>
        <begin position="24"/>
        <end position="321"/>
    </location>
</feature>
<dbReference type="AlphaFoldDB" id="A0A943DF26"/>
<gene>
    <name evidence="5" type="ORF">KHY36_14240</name>
</gene>